<evidence type="ECO:0000313" key="3">
    <source>
        <dbReference type="Proteomes" id="UP000192678"/>
    </source>
</evidence>
<dbReference type="GO" id="GO:0016301">
    <property type="term" value="F:kinase activity"/>
    <property type="evidence" value="ECO:0007669"/>
    <property type="project" value="UniProtKB-KW"/>
</dbReference>
<dbReference type="AlphaFoldDB" id="A0A1W2DSG8"/>
<organism evidence="2 3">
    <name type="scientific">Pedobacter nyackensis</name>
    <dbReference type="NCBI Taxonomy" id="475255"/>
    <lineage>
        <taxon>Bacteria</taxon>
        <taxon>Pseudomonadati</taxon>
        <taxon>Bacteroidota</taxon>
        <taxon>Sphingobacteriia</taxon>
        <taxon>Sphingobacteriales</taxon>
        <taxon>Sphingobacteriaceae</taxon>
        <taxon>Pedobacter</taxon>
    </lineage>
</organism>
<keyword evidence="2" id="KW-0418">Kinase</keyword>
<keyword evidence="3" id="KW-1185">Reference proteome</keyword>
<keyword evidence="2" id="KW-0808">Transferase</keyword>
<dbReference type="Proteomes" id="UP000192678">
    <property type="component" value="Unassembled WGS sequence"/>
</dbReference>
<dbReference type="Gene3D" id="2.60.120.10">
    <property type="entry name" value="Jelly Rolls"/>
    <property type="match status" value="1"/>
</dbReference>
<dbReference type="EMBL" id="FWYB01000008">
    <property type="protein sequence ID" value="SMD00401.1"/>
    <property type="molecule type" value="Genomic_DNA"/>
</dbReference>
<dbReference type="SUPFAM" id="SSF51206">
    <property type="entry name" value="cAMP-binding domain-like"/>
    <property type="match status" value="1"/>
</dbReference>
<name>A0A1W2DSG8_9SPHI</name>
<feature type="domain" description="Cyclic nucleotide-binding" evidence="1">
    <location>
        <begin position="12"/>
        <end position="114"/>
    </location>
</feature>
<reference evidence="2 3" key="1">
    <citation type="submission" date="2017-04" db="EMBL/GenBank/DDBJ databases">
        <authorList>
            <person name="Afonso C.L."/>
            <person name="Miller P.J."/>
            <person name="Scott M.A."/>
            <person name="Spackman E."/>
            <person name="Goraichik I."/>
            <person name="Dimitrov K.M."/>
            <person name="Suarez D.L."/>
            <person name="Swayne D.E."/>
        </authorList>
    </citation>
    <scope>NUCLEOTIDE SEQUENCE [LARGE SCALE GENOMIC DNA]</scope>
    <source>
        <strain evidence="2 3">DSM 19625</strain>
    </source>
</reference>
<dbReference type="InterPro" id="IPR000595">
    <property type="entry name" value="cNMP-bd_dom"/>
</dbReference>
<evidence type="ECO:0000259" key="1">
    <source>
        <dbReference type="PROSITE" id="PS50042"/>
    </source>
</evidence>
<accession>A0A1W2DSG8</accession>
<dbReference type="CDD" id="cd00038">
    <property type="entry name" value="CAP_ED"/>
    <property type="match status" value="1"/>
</dbReference>
<dbReference type="PROSITE" id="PS50042">
    <property type="entry name" value="CNMP_BINDING_3"/>
    <property type="match status" value="1"/>
</dbReference>
<dbReference type="RefSeq" id="WP_200816369.1">
    <property type="nucleotide sequence ID" value="NZ_FWYB01000008.1"/>
</dbReference>
<dbReference type="STRING" id="475255.SAMN04488101_10828"/>
<dbReference type="InterPro" id="IPR018490">
    <property type="entry name" value="cNMP-bd_dom_sf"/>
</dbReference>
<sequence>MIPPQLKETILAVAEFSAEEMEFIGQCFISREFRPKEHILLQGNKSKEIYFIVSGLVRAYHIKKAKEVTTYLSGDGDFISSYAAFITQTPSLEFIQCIEATHTLSISYDRMQELYDRIPGWQLVGRVLTERNFLCMAKRVLELHSSSAKEKYLDFIQHAPAKVAQRTPLIYVASFLGIVPESLSRIRREITSKNS</sequence>
<evidence type="ECO:0000313" key="2">
    <source>
        <dbReference type="EMBL" id="SMD00401.1"/>
    </source>
</evidence>
<proteinExistence type="predicted"/>
<protein>
    <submittedName>
        <fullName evidence="2">cAMP-binding domain of CRP or a regulatory subunit of cAMP-dependent protein kinases</fullName>
    </submittedName>
</protein>
<gene>
    <name evidence="2" type="ORF">SAMN04488101_10828</name>
</gene>
<dbReference type="Pfam" id="PF00027">
    <property type="entry name" value="cNMP_binding"/>
    <property type="match status" value="1"/>
</dbReference>
<dbReference type="InterPro" id="IPR014710">
    <property type="entry name" value="RmlC-like_jellyroll"/>
</dbReference>